<evidence type="ECO:0000256" key="5">
    <source>
        <dbReference type="ARBA" id="ARBA00022968"/>
    </source>
</evidence>
<dbReference type="FunFam" id="3.90.550.50:FF:000004">
    <property type="entry name" value="Hexosyltransferase"/>
    <property type="match status" value="1"/>
</dbReference>
<dbReference type="Gene3D" id="3.90.550.10">
    <property type="entry name" value="Spore Coat Polysaccharide Biosynthesis Protein SpsA, Chain A"/>
    <property type="match status" value="1"/>
</dbReference>
<keyword evidence="9" id="KW-0325">Glycoprotein</keyword>
<keyword evidence="3 10" id="KW-0808">Transferase</keyword>
<evidence type="ECO:0000256" key="9">
    <source>
        <dbReference type="ARBA" id="ARBA00023180"/>
    </source>
</evidence>
<evidence type="ECO:0000256" key="8">
    <source>
        <dbReference type="ARBA" id="ARBA00023136"/>
    </source>
</evidence>
<proteinExistence type="inferred from homology"/>
<keyword evidence="6 10" id="KW-1133">Transmembrane helix</keyword>
<dbReference type="HOGENOM" id="CLU_016244_2_0_1"/>
<sequence length="731" mass="84451">MGNKNQKYPTILGVLIGTVMGFFITARIRTSILSGNIMSFTCSSEAIIGALRNQDVVISDNDGKNLVFVGVMTAEKFLETRAVAVYETWGQTLPGKLAFFSSETSKTEADIPLVRLKGVDDSYPPQKKSFLMLKYMHDHFLEKFEWFMRADDDVYIRGDKLEEFLKSINSSRPHFIGQAGMGTKKEQGLLSLEENENFCMGGPGMVLSRETLRRVVPHIKYCIRNLYSTHEDVEIGRCIRRFVGISCTWSYEMQTIFYHNSSGNEAFTGNLKQKEVHRAITLHPVKQHKYQYHVHNYMQSIQIQNLRQRILILMRDINDANKALNDNSSFFNEEMDLPRLGKRPSLTKSNPEVIPWEFFTRVLFSDTNTNPKRRIEDWSKAALNNVVTRIMELINKFSLQRGRVIEFREILYGYKRLVPSYGVDYILDMLLMYKRYRGRKLTTAVRRHSYLQQPFTELQIRQSAQDESANKTINFILPLLGRYETFHRFLDIFETVCLLDNERVDLLVVLYQTQDLQTQTAKIIDHYKSIQDKYPNYKLILQTAEGTFSRASALQLGASKFQDDNLLFFIDVDMSMDKEFLQRTRLNVIRGIQVYFPIVFSQYSPKTYSKDPKNNDQISDDSGYWRQFGFGIGAMYKSDFDAVGGFNTSIQGWGQEDVDLYEKIVKSNLTIFRAVDPGLIHIYHKIECDSKLSKEQMTMCVNSGDNSYASLNVLADYVYDNLMADNGTISL</sequence>
<name>T1J359_STRMM</name>
<dbReference type="InterPro" id="IPR051227">
    <property type="entry name" value="CS_glycosyltransferase"/>
</dbReference>
<evidence type="ECO:0000256" key="4">
    <source>
        <dbReference type="ARBA" id="ARBA00022692"/>
    </source>
</evidence>
<evidence type="ECO:0000256" key="3">
    <source>
        <dbReference type="ARBA" id="ARBA00022679"/>
    </source>
</evidence>
<dbReference type="eggNOG" id="KOG3588">
    <property type="taxonomic scope" value="Eukaryota"/>
</dbReference>
<dbReference type="SUPFAM" id="SSF53448">
    <property type="entry name" value="Nucleotide-diphospho-sugar transferases"/>
    <property type="match status" value="2"/>
</dbReference>
<evidence type="ECO:0000256" key="10">
    <source>
        <dbReference type="RuleBase" id="RU364016"/>
    </source>
</evidence>
<dbReference type="EMBL" id="JH431820">
    <property type="status" value="NOT_ANNOTATED_CDS"/>
    <property type="molecule type" value="Genomic_DNA"/>
</dbReference>
<evidence type="ECO:0000313" key="11">
    <source>
        <dbReference type="EnsemblMetazoa" id="SMAR008018-PA"/>
    </source>
</evidence>
<dbReference type="Gene3D" id="3.90.550.50">
    <property type="match status" value="1"/>
</dbReference>
<reference evidence="11" key="2">
    <citation type="submission" date="2015-02" db="UniProtKB">
        <authorList>
            <consortium name="EnsemblMetazoa"/>
        </authorList>
    </citation>
    <scope>IDENTIFICATION</scope>
</reference>
<keyword evidence="5 10" id="KW-0735">Signal-anchor</keyword>
<protein>
    <recommendedName>
        <fullName evidence="10">Hexosyltransferase</fullName>
        <ecNumber evidence="10">2.4.1.-</ecNumber>
    </recommendedName>
</protein>
<dbReference type="GO" id="GO:0047238">
    <property type="term" value="F:glucuronosyl-N-acetylgalactosaminyl-proteoglycan 4-beta-N-acetylgalactosaminyltransferase activity"/>
    <property type="evidence" value="ECO:0007669"/>
    <property type="project" value="TreeGrafter"/>
</dbReference>
<dbReference type="InterPro" id="IPR008428">
    <property type="entry name" value="Chond_GalNAc"/>
</dbReference>
<dbReference type="OMA" id="CADRVNC"/>
<keyword evidence="8 10" id="KW-0472">Membrane</keyword>
<comment type="subcellular location">
    <subcellularLocation>
        <location evidence="1 10">Golgi apparatus</location>
        <location evidence="1 10">Golgi stack membrane</location>
        <topology evidence="1 10">Single-pass type II membrane protein</topology>
    </subcellularLocation>
</comment>
<evidence type="ECO:0000256" key="1">
    <source>
        <dbReference type="ARBA" id="ARBA00004447"/>
    </source>
</evidence>
<dbReference type="GO" id="GO:0032580">
    <property type="term" value="C:Golgi cisterna membrane"/>
    <property type="evidence" value="ECO:0007669"/>
    <property type="project" value="UniProtKB-SubCell"/>
</dbReference>
<dbReference type="PANTHER" id="PTHR12369:SF11">
    <property type="entry name" value="HEXOSYLTRANSFERASE"/>
    <property type="match status" value="1"/>
</dbReference>
<dbReference type="Pfam" id="PF05679">
    <property type="entry name" value="CHGN"/>
    <property type="match status" value="1"/>
</dbReference>
<dbReference type="EC" id="2.4.1.-" evidence="10"/>
<accession>T1J359</accession>
<comment type="similarity">
    <text evidence="2 10">Belongs to the chondroitin N-acetylgalactosaminyltransferase family.</text>
</comment>
<feature type="transmembrane region" description="Helical" evidence="10">
    <location>
        <begin position="12"/>
        <end position="28"/>
    </location>
</feature>
<evidence type="ECO:0000256" key="7">
    <source>
        <dbReference type="ARBA" id="ARBA00023034"/>
    </source>
</evidence>
<reference evidence="12" key="1">
    <citation type="submission" date="2011-05" db="EMBL/GenBank/DDBJ databases">
        <authorList>
            <person name="Richards S.R."/>
            <person name="Qu J."/>
            <person name="Jiang H."/>
            <person name="Jhangiani S.N."/>
            <person name="Agravi P."/>
            <person name="Goodspeed R."/>
            <person name="Gross S."/>
            <person name="Mandapat C."/>
            <person name="Jackson L."/>
            <person name="Mathew T."/>
            <person name="Pu L."/>
            <person name="Thornton R."/>
            <person name="Saada N."/>
            <person name="Wilczek-Boney K.B."/>
            <person name="Lee S."/>
            <person name="Kovar C."/>
            <person name="Wu Y."/>
            <person name="Scherer S.E."/>
            <person name="Worley K.C."/>
            <person name="Muzny D.M."/>
            <person name="Gibbs R."/>
        </authorList>
    </citation>
    <scope>NUCLEOTIDE SEQUENCE</scope>
    <source>
        <strain evidence="12">Brora</strain>
    </source>
</reference>
<evidence type="ECO:0000256" key="6">
    <source>
        <dbReference type="ARBA" id="ARBA00022989"/>
    </source>
</evidence>
<keyword evidence="4 10" id="KW-0812">Transmembrane</keyword>
<organism evidence="11 12">
    <name type="scientific">Strigamia maritima</name>
    <name type="common">European centipede</name>
    <name type="synonym">Geophilus maritimus</name>
    <dbReference type="NCBI Taxonomy" id="126957"/>
    <lineage>
        <taxon>Eukaryota</taxon>
        <taxon>Metazoa</taxon>
        <taxon>Ecdysozoa</taxon>
        <taxon>Arthropoda</taxon>
        <taxon>Myriapoda</taxon>
        <taxon>Chilopoda</taxon>
        <taxon>Pleurostigmophora</taxon>
        <taxon>Geophilomorpha</taxon>
        <taxon>Linotaeniidae</taxon>
        <taxon>Strigamia</taxon>
    </lineage>
</organism>
<keyword evidence="12" id="KW-1185">Reference proteome</keyword>
<evidence type="ECO:0000313" key="12">
    <source>
        <dbReference type="Proteomes" id="UP000014500"/>
    </source>
</evidence>
<dbReference type="AlphaFoldDB" id="T1J359"/>
<keyword evidence="7 10" id="KW-0333">Golgi apparatus</keyword>
<dbReference type="Proteomes" id="UP000014500">
    <property type="component" value="Unassembled WGS sequence"/>
</dbReference>
<dbReference type="PANTHER" id="PTHR12369">
    <property type="entry name" value="CHONDROITIN SYNTHASE"/>
    <property type="match status" value="1"/>
</dbReference>
<evidence type="ECO:0000256" key="2">
    <source>
        <dbReference type="ARBA" id="ARBA00009239"/>
    </source>
</evidence>
<dbReference type="STRING" id="126957.T1J359"/>
<dbReference type="PhylomeDB" id="T1J359"/>
<dbReference type="EnsemblMetazoa" id="SMAR008018-RA">
    <property type="protein sequence ID" value="SMAR008018-PA"/>
    <property type="gene ID" value="SMAR008018"/>
</dbReference>
<dbReference type="InterPro" id="IPR029044">
    <property type="entry name" value="Nucleotide-diphossugar_trans"/>
</dbReference>